<dbReference type="Proteomes" id="UP000321204">
    <property type="component" value="Chromosome"/>
</dbReference>
<sequence>MIIIRHGEKPDDGDNLSCKGFNRALQLTQVLYSKFGLPAAIYVPSLHTGKKTSTARMYQTIVPFAIKYNLTVNSKFDVDDAEGLAGALKQNEGTSLVVWEHKNINDITKALGVQQKLKWDDADFDSIWIVTLSATGATVSMDKEGITPKDACP</sequence>
<gene>
    <name evidence="1" type="ORF">FSB75_06855</name>
</gene>
<dbReference type="OrthoDB" id="8448116at2"/>
<reference evidence="1 2" key="1">
    <citation type="journal article" date="2015" name="Int. J. Syst. Evol. Microbiol.">
        <title>Flavisolibacter ginsenosidimutans sp. nov., with ginsenoside-converting activity isolated from soil used for cultivating ginseng.</title>
        <authorList>
            <person name="Zhao Y."/>
            <person name="Liu Q."/>
            <person name="Kang M.S."/>
            <person name="Jin F."/>
            <person name="Yu H."/>
            <person name="Im W.T."/>
        </authorList>
    </citation>
    <scope>NUCLEOTIDE SEQUENCE [LARGE SCALE GENOMIC DNA]</scope>
    <source>
        <strain evidence="1 2">Gsoil 636</strain>
    </source>
</reference>
<name>A0A5B8UR91_9BACT</name>
<keyword evidence="2" id="KW-1185">Reference proteome</keyword>
<dbReference type="AlphaFoldDB" id="A0A5B8UR91"/>
<accession>A0A5B8UR91</accession>
<dbReference type="EMBL" id="CP042433">
    <property type="protein sequence ID" value="QEC58465.1"/>
    <property type="molecule type" value="Genomic_DNA"/>
</dbReference>
<evidence type="ECO:0000313" key="1">
    <source>
        <dbReference type="EMBL" id="QEC58465.1"/>
    </source>
</evidence>
<protein>
    <submittedName>
        <fullName evidence="1">Histidine phosphatase family protein</fullName>
    </submittedName>
</protein>
<organism evidence="1 2">
    <name type="scientific">Flavisolibacter ginsenosidimutans</name>
    <dbReference type="NCBI Taxonomy" id="661481"/>
    <lineage>
        <taxon>Bacteria</taxon>
        <taxon>Pseudomonadati</taxon>
        <taxon>Bacteroidota</taxon>
        <taxon>Chitinophagia</taxon>
        <taxon>Chitinophagales</taxon>
        <taxon>Chitinophagaceae</taxon>
        <taxon>Flavisolibacter</taxon>
    </lineage>
</organism>
<proteinExistence type="predicted"/>
<dbReference type="KEGG" id="fgg:FSB75_06855"/>
<evidence type="ECO:0000313" key="2">
    <source>
        <dbReference type="Proteomes" id="UP000321204"/>
    </source>
</evidence>